<gene>
    <name evidence="2" type="ORF">CVLEPA_LOCUS9916</name>
</gene>
<sequence>MTAPIKLAFPALLMFFILSVSSRPQGRWQGRTEHRCRKQMFNNRGVIRRMNNCPTSHLTFNLAHGENLRLRIAARTEQPLVIETKAEPTSDFQIFHSILGEESFQSDIESPVQIVRISIPSSAGSRILGNYKKLSRPRAHNRPPCRVVNELVNRNCDATDCTFDCKLPEYIPVNMNKTRVSCAGDRHWRTAINNLCIPRSKLEALCFDWDAADAEVNCYYGIDELVSFFQREEGGLEDTDLPIYMDTDGIRIGASLKRRYSQQEYFCMKRQKTGKYIYKCSKFRGKQMLQ</sequence>
<protein>
    <submittedName>
        <fullName evidence="2">Uncharacterized protein</fullName>
    </submittedName>
</protein>
<organism evidence="2 3">
    <name type="scientific">Clavelina lepadiformis</name>
    <name type="common">Light-bulb sea squirt</name>
    <name type="synonym">Ascidia lepadiformis</name>
    <dbReference type="NCBI Taxonomy" id="159417"/>
    <lineage>
        <taxon>Eukaryota</taxon>
        <taxon>Metazoa</taxon>
        <taxon>Chordata</taxon>
        <taxon>Tunicata</taxon>
        <taxon>Ascidiacea</taxon>
        <taxon>Aplousobranchia</taxon>
        <taxon>Clavelinidae</taxon>
        <taxon>Clavelina</taxon>
    </lineage>
</organism>
<evidence type="ECO:0000313" key="3">
    <source>
        <dbReference type="Proteomes" id="UP001642483"/>
    </source>
</evidence>
<comment type="caution">
    <text evidence="2">The sequence shown here is derived from an EMBL/GenBank/DDBJ whole genome shotgun (WGS) entry which is preliminary data.</text>
</comment>
<feature type="chain" id="PRO_5045946274" evidence="1">
    <location>
        <begin position="23"/>
        <end position="290"/>
    </location>
</feature>
<feature type="signal peptide" evidence="1">
    <location>
        <begin position="1"/>
        <end position="22"/>
    </location>
</feature>
<dbReference type="Proteomes" id="UP001642483">
    <property type="component" value="Unassembled WGS sequence"/>
</dbReference>
<evidence type="ECO:0000313" key="2">
    <source>
        <dbReference type="EMBL" id="CAK8679660.1"/>
    </source>
</evidence>
<evidence type="ECO:0000256" key="1">
    <source>
        <dbReference type="SAM" id="SignalP"/>
    </source>
</evidence>
<keyword evidence="3" id="KW-1185">Reference proteome</keyword>
<name>A0ABP0FJ07_CLALP</name>
<proteinExistence type="predicted"/>
<keyword evidence="1" id="KW-0732">Signal</keyword>
<reference evidence="2 3" key="1">
    <citation type="submission" date="2024-02" db="EMBL/GenBank/DDBJ databases">
        <authorList>
            <person name="Daric V."/>
            <person name="Darras S."/>
        </authorList>
    </citation>
    <scope>NUCLEOTIDE SEQUENCE [LARGE SCALE GENOMIC DNA]</scope>
</reference>
<dbReference type="EMBL" id="CAWYQH010000068">
    <property type="protein sequence ID" value="CAK8679660.1"/>
    <property type="molecule type" value="Genomic_DNA"/>
</dbReference>
<accession>A0ABP0FJ07</accession>